<dbReference type="Proteomes" id="UP000294847">
    <property type="component" value="Chromosome 6"/>
</dbReference>
<accession>A0A4P7NMQ8</accession>
<dbReference type="EMBL" id="CP034209">
    <property type="protein sequence ID" value="QBZ63521.1"/>
    <property type="molecule type" value="Genomic_DNA"/>
</dbReference>
<dbReference type="AlphaFoldDB" id="A0A4P7NMQ8"/>
<reference evidence="2 3" key="1">
    <citation type="journal article" date="2019" name="Mol. Biol. Evol.">
        <title>Blast fungal genomes show frequent chromosomal changes, gene gains and losses, and effector gene turnover.</title>
        <authorList>
            <person name="Gomez Luciano L.B."/>
            <person name="Jason Tsai I."/>
            <person name="Chuma I."/>
            <person name="Tosa Y."/>
            <person name="Chen Y.H."/>
            <person name="Li J.Y."/>
            <person name="Li M.Y."/>
            <person name="Jade Lu M.Y."/>
            <person name="Nakayashiki H."/>
            <person name="Li W.H."/>
        </authorList>
    </citation>
    <scope>NUCLEOTIDE SEQUENCE [LARGE SCALE GENOMIC DNA]</scope>
    <source>
        <strain evidence="2">MZ5-1-6</strain>
    </source>
</reference>
<evidence type="ECO:0000313" key="3">
    <source>
        <dbReference type="Proteomes" id="UP000294847"/>
    </source>
</evidence>
<organism evidence="2 3">
    <name type="scientific">Pyricularia oryzae</name>
    <name type="common">Rice blast fungus</name>
    <name type="synonym">Magnaporthe oryzae</name>
    <dbReference type="NCBI Taxonomy" id="318829"/>
    <lineage>
        <taxon>Eukaryota</taxon>
        <taxon>Fungi</taxon>
        <taxon>Dikarya</taxon>
        <taxon>Ascomycota</taxon>
        <taxon>Pezizomycotina</taxon>
        <taxon>Sordariomycetes</taxon>
        <taxon>Sordariomycetidae</taxon>
        <taxon>Magnaporthales</taxon>
        <taxon>Pyriculariaceae</taxon>
        <taxon>Pyricularia</taxon>
    </lineage>
</organism>
<name>A0A4P7NMQ8_PYROR</name>
<protein>
    <submittedName>
        <fullName evidence="2">Uncharacterized protein</fullName>
    </submittedName>
</protein>
<gene>
    <name evidence="2" type="ORF">PoMZ_05203</name>
</gene>
<sequence>MPNRVFAATLLAAAAYSDELELVQKLLEGKNPCDHRYQFINSAPIFAAAFAANTRINVQDLPAAIDITTSLDCFRRCHKYQPILHAGRGCAMNLLRFKVTGAADRVILIALEAQEKACNPHPKKLTGKPVAKTAQKKRHLKRLIKADLASRNNPLTFLLKGTKCIARGKQNKKTGCQISKAVHAQNSDGPDNVYWLQKRPYRHPRRSQTQPKKSLFKSSHGKQWIQSRAKVSLGQ</sequence>
<evidence type="ECO:0000256" key="1">
    <source>
        <dbReference type="SAM" id="MobiDB-lite"/>
    </source>
</evidence>
<feature type="region of interest" description="Disordered" evidence="1">
    <location>
        <begin position="200"/>
        <end position="235"/>
    </location>
</feature>
<evidence type="ECO:0000313" key="2">
    <source>
        <dbReference type="EMBL" id="QBZ63521.1"/>
    </source>
</evidence>
<proteinExistence type="predicted"/>